<dbReference type="GO" id="GO:0016853">
    <property type="term" value="F:isomerase activity"/>
    <property type="evidence" value="ECO:0007669"/>
    <property type="project" value="UniProtKB-KW"/>
</dbReference>
<dbReference type="PANTHER" id="PTHR23074:SF78">
    <property type="entry name" value="KATANIN P60 ATPASE-CONTAINING SUBUNIT A-LIKE 2"/>
    <property type="match status" value="1"/>
</dbReference>
<dbReference type="GO" id="GO:0005874">
    <property type="term" value="C:microtubule"/>
    <property type="evidence" value="ECO:0007669"/>
    <property type="project" value="UniProtKB-KW"/>
</dbReference>
<evidence type="ECO:0000256" key="2">
    <source>
        <dbReference type="ARBA" id="ARBA00022490"/>
    </source>
</evidence>
<feature type="transmembrane region" description="Helical" evidence="8">
    <location>
        <begin position="657"/>
        <end position="675"/>
    </location>
</feature>
<keyword evidence="8" id="KW-0472">Membrane</keyword>
<keyword evidence="6" id="KW-0206">Cytoskeleton</keyword>
<feature type="domain" description="AAA+ ATPase" evidence="9">
    <location>
        <begin position="190"/>
        <end position="327"/>
    </location>
</feature>
<keyword evidence="7" id="KW-0413">Isomerase</keyword>
<dbReference type="Proteomes" id="UP001205105">
    <property type="component" value="Unassembled WGS sequence"/>
</dbReference>
<dbReference type="EMBL" id="JADXDR010000123">
    <property type="protein sequence ID" value="KAI7838586.1"/>
    <property type="molecule type" value="Genomic_DNA"/>
</dbReference>
<dbReference type="GO" id="GO:0016887">
    <property type="term" value="F:ATP hydrolysis activity"/>
    <property type="evidence" value="ECO:0007669"/>
    <property type="project" value="InterPro"/>
</dbReference>
<gene>
    <name evidence="10" type="ORF">COHA_007657</name>
</gene>
<keyword evidence="11" id="KW-1185">Reference proteome</keyword>
<evidence type="ECO:0000256" key="6">
    <source>
        <dbReference type="ARBA" id="ARBA00023212"/>
    </source>
</evidence>
<keyword evidence="2" id="KW-0963">Cytoplasm</keyword>
<evidence type="ECO:0000313" key="10">
    <source>
        <dbReference type="EMBL" id="KAI7838586.1"/>
    </source>
</evidence>
<evidence type="ECO:0000259" key="9">
    <source>
        <dbReference type="SMART" id="SM00382"/>
    </source>
</evidence>
<keyword evidence="5" id="KW-0067">ATP-binding</keyword>
<evidence type="ECO:0000256" key="7">
    <source>
        <dbReference type="ARBA" id="ARBA00023235"/>
    </source>
</evidence>
<comment type="subcellular location">
    <subcellularLocation>
        <location evidence="1">Cytoplasm</location>
        <location evidence="1">Cytoskeleton</location>
        <location evidence="1">Spindle pole</location>
    </subcellularLocation>
</comment>
<evidence type="ECO:0000256" key="4">
    <source>
        <dbReference type="ARBA" id="ARBA00022741"/>
    </source>
</evidence>
<dbReference type="InterPro" id="IPR050304">
    <property type="entry name" value="MT-severing_AAA_ATPase"/>
</dbReference>
<evidence type="ECO:0000256" key="3">
    <source>
        <dbReference type="ARBA" id="ARBA00022701"/>
    </source>
</evidence>
<feature type="transmembrane region" description="Helical" evidence="8">
    <location>
        <begin position="537"/>
        <end position="553"/>
    </location>
</feature>
<keyword evidence="3" id="KW-0493">Microtubule</keyword>
<keyword evidence="8" id="KW-0812">Transmembrane</keyword>
<comment type="caution">
    <text evidence="10">The sequence shown here is derived from an EMBL/GenBank/DDBJ whole genome shotgun (WGS) entry which is preliminary data.</text>
</comment>
<dbReference type="Pfam" id="PF00004">
    <property type="entry name" value="AAA"/>
    <property type="match status" value="1"/>
</dbReference>
<dbReference type="InterPro" id="IPR003959">
    <property type="entry name" value="ATPase_AAA_core"/>
</dbReference>
<dbReference type="SMART" id="SM00382">
    <property type="entry name" value="AAA"/>
    <property type="match status" value="1"/>
</dbReference>
<keyword evidence="8" id="KW-1133">Transmembrane helix</keyword>
<feature type="transmembrane region" description="Helical" evidence="8">
    <location>
        <begin position="598"/>
        <end position="621"/>
    </location>
</feature>
<evidence type="ECO:0000313" key="11">
    <source>
        <dbReference type="Proteomes" id="UP001205105"/>
    </source>
</evidence>
<accession>A0AAD5DKF2</accession>
<dbReference type="InterPro" id="IPR041569">
    <property type="entry name" value="AAA_lid_3"/>
</dbReference>
<dbReference type="AlphaFoldDB" id="A0AAD5DKF2"/>
<dbReference type="PANTHER" id="PTHR23074">
    <property type="entry name" value="AAA DOMAIN-CONTAINING"/>
    <property type="match status" value="1"/>
</dbReference>
<name>A0AAD5DKF2_9CHLO</name>
<sequence length="676" mass="70008">MGASSGAEVAAELQAVLAQACAALEAQEQGRLQEAAQAFFLARSRVHYTAEALLAPLAAESPGDPDIALAVAACAQLADTYSQAIDWLTKGGSAAVHRAGTQLSEEEGTGGGSEDGTQLWGSGGVGLGELRGGAAARSGGAMPAAAQACLKEVQGSLDEVIGLTAIKQELREAVLLPMRFPQLFTGIRRPQCNLLFFGPPGTGKTMLVEKLAAEAGTPLLCLSPSAVLSKWAGESEKSIRAVFEAAAAMSPAIIFIDEVDSLAPCRSGTGDDLSSRRVLTELLIQMTAATNRPGCLVFVLAASNRPQDCDPALLRRFDRQVEVPPPDAAARAAFFAATVQRPEIASHLSDAELERLAALTEGCTGSDLSVLCRDAAMAPLRELVQSGGLVCCTAEPVLRAITATDFEAAAHKLLGGRGGSTCGSALSVLEASPARDVAAAAFAVAGSVALIKFFDTLERLGFIDKKLSRKLVHTLAGPGFLACWPLFGNAPYSRLIATVVPALNGVRLLLIGNGIVKDERAVMAMSRSGDPAELLRGPLYYVIVLMAVTSLYWRGSPVGLIVASLMCGGDGLADIVGRRFGKGNPLPWNPEKSWAGSAAMFLGGLGMSLGLITLFSSLGYFECDMPGMALTVAAISLVATGVESLPVNQSIDDNLSVPGVAAFLGIMFLQVAALAL</sequence>
<dbReference type="GO" id="GO:0005524">
    <property type="term" value="F:ATP binding"/>
    <property type="evidence" value="ECO:0007669"/>
    <property type="project" value="UniProtKB-KW"/>
</dbReference>
<evidence type="ECO:0000256" key="5">
    <source>
        <dbReference type="ARBA" id="ARBA00022840"/>
    </source>
</evidence>
<evidence type="ECO:0000256" key="8">
    <source>
        <dbReference type="SAM" id="Phobius"/>
    </source>
</evidence>
<dbReference type="SUPFAM" id="SSF52540">
    <property type="entry name" value="P-loop containing nucleoside triphosphate hydrolases"/>
    <property type="match status" value="1"/>
</dbReference>
<dbReference type="GO" id="GO:0000922">
    <property type="term" value="C:spindle pole"/>
    <property type="evidence" value="ECO:0007669"/>
    <property type="project" value="UniProtKB-SubCell"/>
</dbReference>
<evidence type="ECO:0000256" key="1">
    <source>
        <dbReference type="ARBA" id="ARBA00004647"/>
    </source>
</evidence>
<dbReference type="Pfam" id="PF17862">
    <property type="entry name" value="AAA_lid_3"/>
    <property type="match status" value="1"/>
</dbReference>
<dbReference type="InterPro" id="IPR027417">
    <property type="entry name" value="P-loop_NTPase"/>
</dbReference>
<feature type="transmembrane region" description="Helical" evidence="8">
    <location>
        <begin position="627"/>
        <end position="645"/>
    </location>
</feature>
<proteinExistence type="predicted"/>
<dbReference type="InterPro" id="IPR003593">
    <property type="entry name" value="AAA+_ATPase"/>
</dbReference>
<dbReference type="Gene3D" id="3.40.50.300">
    <property type="entry name" value="P-loop containing nucleotide triphosphate hydrolases"/>
    <property type="match status" value="1"/>
</dbReference>
<protein>
    <recommendedName>
        <fullName evidence="9">AAA+ ATPase domain-containing protein</fullName>
    </recommendedName>
</protein>
<organism evidence="10 11">
    <name type="scientific">Chlorella ohadii</name>
    <dbReference type="NCBI Taxonomy" id="2649997"/>
    <lineage>
        <taxon>Eukaryota</taxon>
        <taxon>Viridiplantae</taxon>
        <taxon>Chlorophyta</taxon>
        <taxon>core chlorophytes</taxon>
        <taxon>Trebouxiophyceae</taxon>
        <taxon>Chlorellales</taxon>
        <taxon>Chlorellaceae</taxon>
        <taxon>Chlorella clade</taxon>
        <taxon>Chlorella</taxon>
    </lineage>
</organism>
<dbReference type="Gene3D" id="1.10.8.60">
    <property type="match status" value="1"/>
</dbReference>
<feature type="transmembrane region" description="Helical" evidence="8">
    <location>
        <begin position="493"/>
        <end position="516"/>
    </location>
</feature>
<keyword evidence="4" id="KW-0547">Nucleotide-binding</keyword>
<reference evidence="10" key="1">
    <citation type="submission" date="2020-11" db="EMBL/GenBank/DDBJ databases">
        <title>Chlorella ohadii genome sequencing and assembly.</title>
        <authorList>
            <person name="Murik O."/>
            <person name="Treves H."/>
            <person name="Kedem I."/>
            <person name="Shotland Y."/>
            <person name="Kaplan A."/>
        </authorList>
    </citation>
    <scope>NUCLEOTIDE SEQUENCE</scope>
    <source>
        <strain evidence="10">1</strain>
    </source>
</reference>